<proteinExistence type="predicted"/>
<keyword evidence="3" id="KW-1185">Reference proteome</keyword>
<name>A0A7X1FAT5_9SPHN</name>
<evidence type="ECO:0000313" key="3">
    <source>
        <dbReference type="Proteomes" id="UP000520156"/>
    </source>
</evidence>
<sequence>MRAHHRSMKAMAAALLAALLTAATPALAAPDDTALTRDILARVRHRLPTRTIEISGPLSLRVSDARGEDGEINLDRLAAFCAQSTARECRAQKERFVTGIVESMSTDYAAITRERLRVVVRNDDYAAAMNAQSASGATGRLVMGLVAPGLNLVLAADYPDTTRLVGEIDLKSLGLSRDESIALGTRQVLATIPALPGAGELRGAIVLLPDLDYGAAAILATDHWRKVAKDLPGVLWIAVPGDQHVLMGQVTRTEDLEQLKPVIAKAFTEAPRGISPAIFRWAGDGWVPVP</sequence>
<protein>
    <submittedName>
        <fullName evidence="2">Uncharacterized protein</fullName>
    </submittedName>
</protein>
<dbReference type="RefSeq" id="WP_185684517.1">
    <property type="nucleotide sequence ID" value="NZ_JACLAU010000035.1"/>
</dbReference>
<feature type="signal peptide" evidence="1">
    <location>
        <begin position="1"/>
        <end position="28"/>
    </location>
</feature>
<accession>A0A7X1FAT5</accession>
<evidence type="ECO:0000313" key="2">
    <source>
        <dbReference type="EMBL" id="MBC2653129.1"/>
    </source>
</evidence>
<keyword evidence="1" id="KW-0732">Signal</keyword>
<dbReference type="Proteomes" id="UP000520156">
    <property type="component" value="Unassembled WGS sequence"/>
</dbReference>
<gene>
    <name evidence="2" type="ORF">H7F49_15650</name>
</gene>
<dbReference type="AlphaFoldDB" id="A0A7X1FAT5"/>
<reference evidence="2 3" key="1">
    <citation type="submission" date="2020-08" db="EMBL/GenBank/DDBJ databases">
        <title>The genome sequence of Novosphingobium flavum 4Y4.</title>
        <authorList>
            <person name="Liu Y."/>
        </authorList>
    </citation>
    <scope>NUCLEOTIDE SEQUENCE [LARGE SCALE GENOMIC DNA]</scope>
    <source>
        <strain evidence="2 3">4Y4</strain>
    </source>
</reference>
<organism evidence="2 3">
    <name type="scientific">Novosphingobium aerophilum</name>
    <dbReference type="NCBI Taxonomy" id="2839843"/>
    <lineage>
        <taxon>Bacteria</taxon>
        <taxon>Pseudomonadati</taxon>
        <taxon>Pseudomonadota</taxon>
        <taxon>Alphaproteobacteria</taxon>
        <taxon>Sphingomonadales</taxon>
        <taxon>Sphingomonadaceae</taxon>
        <taxon>Novosphingobium</taxon>
    </lineage>
</organism>
<dbReference type="EMBL" id="JACLAU010000035">
    <property type="protein sequence ID" value="MBC2653129.1"/>
    <property type="molecule type" value="Genomic_DNA"/>
</dbReference>
<evidence type="ECO:0000256" key="1">
    <source>
        <dbReference type="SAM" id="SignalP"/>
    </source>
</evidence>
<comment type="caution">
    <text evidence="2">The sequence shown here is derived from an EMBL/GenBank/DDBJ whole genome shotgun (WGS) entry which is preliminary data.</text>
</comment>
<feature type="chain" id="PRO_5030612010" evidence="1">
    <location>
        <begin position="29"/>
        <end position="290"/>
    </location>
</feature>